<evidence type="ECO:0000313" key="3">
    <source>
        <dbReference type="Proteomes" id="UP000251891"/>
    </source>
</evidence>
<dbReference type="EMBL" id="QLYX01000013">
    <property type="protein sequence ID" value="RAY12543.1"/>
    <property type="molecule type" value="Genomic_DNA"/>
</dbReference>
<evidence type="ECO:0000313" key="2">
    <source>
        <dbReference type="EMBL" id="RAY12543.1"/>
    </source>
</evidence>
<dbReference type="InterPro" id="IPR054028">
    <property type="entry name" value="TarS/TarP_linker"/>
</dbReference>
<dbReference type="OrthoDB" id="3469838at2"/>
<dbReference type="AlphaFoldDB" id="A0A365H2U3"/>
<gene>
    <name evidence="2" type="ORF">DPM19_24800</name>
</gene>
<comment type="caution">
    <text evidence="2">The sequence shown here is derived from an EMBL/GenBank/DDBJ whole genome shotgun (WGS) entry which is preliminary data.</text>
</comment>
<evidence type="ECO:0000259" key="1">
    <source>
        <dbReference type="Pfam" id="PF22181"/>
    </source>
</evidence>
<accession>A0A365H2U3</accession>
<name>A0A365H2U3_9ACTN</name>
<reference evidence="2 3" key="1">
    <citation type="submission" date="2018-06" db="EMBL/GenBank/DDBJ databases">
        <title>Actinomadura craniellae sp. nov. isolated from marine sponge Craniella sp.</title>
        <authorList>
            <person name="Li L."/>
            <person name="Xu Q.H."/>
            <person name="Lin H.W."/>
            <person name="Lu Y.H."/>
        </authorList>
    </citation>
    <scope>NUCLEOTIDE SEQUENCE [LARGE SCALE GENOMIC DNA]</scope>
    <source>
        <strain evidence="2 3">LHW63021</strain>
    </source>
</reference>
<sequence length="242" mass="26483">MHDALRVYDQRFLDLAPDERSRLVQGTRRVLGSGLDPGVRAALPAAYRLRAFCIQHGMDEELERLIRDELAGHREGAVVVGGRAYVMYPYLRGVPRQDADITAEVDVEHRLDAFGWHGGLLRVRGHASIARVESPRTAVTLLLRAGETEHRFPATADGPDFEVPVDPAGLTAGRWEAHVSARTLGLTREAPFGAVRGPRLGRGSRKGAAATARLAPDGPLVVEVHGARRIVPLLTRLRGRVR</sequence>
<dbReference type="Pfam" id="PF22181">
    <property type="entry name" value="TarS_linker"/>
    <property type="match status" value="1"/>
</dbReference>
<feature type="domain" description="TarS/TarP linker" evidence="1">
    <location>
        <begin position="7"/>
        <end position="65"/>
    </location>
</feature>
<dbReference type="Proteomes" id="UP000251891">
    <property type="component" value="Unassembled WGS sequence"/>
</dbReference>
<protein>
    <recommendedName>
        <fullName evidence="1">TarS/TarP linker domain-containing protein</fullName>
    </recommendedName>
</protein>
<organism evidence="2 3">
    <name type="scientific">Actinomadura craniellae</name>
    <dbReference type="NCBI Taxonomy" id="2231787"/>
    <lineage>
        <taxon>Bacteria</taxon>
        <taxon>Bacillati</taxon>
        <taxon>Actinomycetota</taxon>
        <taxon>Actinomycetes</taxon>
        <taxon>Streptosporangiales</taxon>
        <taxon>Thermomonosporaceae</taxon>
        <taxon>Actinomadura</taxon>
    </lineage>
</organism>
<keyword evidence="3" id="KW-1185">Reference proteome</keyword>
<proteinExistence type="predicted"/>